<dbReference type="Gene3D" id="3.40.47.10">
    <property type="match status" value="1"/>
</dbReference>
<gene>
    <name evidence="3" type="ORF">HG542_00300</name>
</gene>
<dbReference type="PANTHER" id="PTHR11712:SF347">
    <property type="entry name" value="BETA KETOACYL-ACYL CARRIER PROTEIN SYNTHASE"/>
    <property type="match status" value="1"/>
</dbReference>
<name>A0A7Y7E5A5_STRMO</name>
<reference evidence="3 4" key="1">
    <citation type="submission" date="2020-04" db="EMBL/GenBank/DDBJ databases">
        <title>Draft Genome Sequence of Streptomyces morookaense DSM 40503, an 8-azaguanine-producing strain.</title>
        <authorList>
            <person name="Qi J."/>
            <person name="Gao J.-M."/>
        </authorList>
    </citation>
    <scope>NUCLEOTIDE SEQUENCE [LARGE SCALE GENOMIC DNA]</scope>
    <source>
        <strain evidence="3 4">DSM 40503</strain>
    </source>
</reference>
<sequence>MNGEPPVLTGWGSVTPAGVGRAAFHRTLAVPPGRPGGTDGCFAEVLPVQEAFAAVDFDGPGLLGAKATRFTDRSSELALVACESAVADSGLEIGDGNRDCVGVAVGTSAGSVSRGYWFGRETFLAARPHMVNPALFPNGALNGSAAETAIRLGARGANVTVSAGRTSGLVALRHAVAALRGGYARTVLAGAVEEFTPPNAWVARAGRDPDGRRFQGEAAVFFVVEDAGTARRAGRVPRAELLATEVACPGGPVTEGAYADVIDAALARAAVSAEAVTAVSATGTGAASDALWRTAARRRFGRPGTRWLDPEPYFGDCFGAMATVQLAEVLARQEADPRPGPAVAVVLAADADCGLAVCVVRPSAPREVQ</sequence>
<dbReference type="EMBL" id="JABBXF010000001">
    <property type="protein sequence ID" value="NVK76094.1"/>
    <property type="molecule type" value="Genomic_DNA"/>
</dbReference>
<organism evidence="3 4">
    <name type="scientific">Streptomyces morookaense</name>
    <name type="common">Streptoverticillium morookaense</name>
    <dbReference type="NCBI Taxonomy" id="1970"/>
    <lineage>
        <taxon>Bacteria</taxon>
        <taxon>Bacillati</taxon>
        <taxon>Actinomycetota</taxon>
        <taxon>Actinomycetes</taxon>
        <taxon>Kitasatosporales</taxon>
        <taxon>Streptomycetaceae</taxon>
        <taxon>Streptomyces</taxon>
    </lineage>
</organism>
<dbReference type="RefSeq" id="WP_171077893.1">
    <property type="nucleotide sequence ID" value="NZ_JABBXF010000001.1"/>
</dbReference>
<keyword evidence="4" id="KW-1185">Reference proteome</keyword>
<evidence type="ECO:0000313" key="4">
    <source>
        <dbReference type="Proteomes" id="UP000587462"/>
    </source>
</evidence>
<evidence type="ECO:0000259" key="2">
    <source>
        <dbReference type="Pfam" id="PF00109"/>
    </source>
</evidence>
<protein>
    <recommendedName>
        <fullName evidence="2">Beta-ketoacyl synthase-like N-terminal domain-containing protein</fullName>
    </recommendedName>
</protein>
<dbReference type="GO" id="GO:0006633">
    <property type="term" value="P:fatty acid biosynthetic process"/>
    <property type="evidence" value="ECO:0007669"/>
    <property type="project" value="TreeGrafter"/>
</dbReference>
<evidence type="ECO:0000313" key="3">
    <source>
        <dbReference type="EMBL" id="NVK76094.1"/>
    </source>
</evidence>
<dbReference type="PANTHER" id="PTHR11712">
    <property type="entry name" value="POLYKETIDE SYNTHASE-RELATED"/>
    <property type="match status" value="1"/>
</dbReference>
<dbReference type="Proteomes" id="UP000587462">
    <property type="component" value="Unassembled WGS sequence"/>
</dbReference>
<feature type="domain" description="Beta-ketoacyl synthase-like N-terminal" evidence="2">
    <location>
        <begin position="66"/>
        <end position="203"/>
    </location>
</feature>
<proteinExistence type="predicted"/>
<evidence type="ECO:0000256" key="1">
    <source>
        <dbReference type="ARBA" id="ARBA00022679"/>
    </source>
</evidence>
<keyword evidence="1" id="KW-0808">Transferase</keyword>
<dbReference type="AlphaFoldDB" id="A0A7Y7E5A5"/>
<comment type="caution">
    <text evidence="3">The sequence shown here is derived from an EMBL/GenBank/DDBJ whole genome shotgun (WGS) entry which is preliminary data.</text>
</comment>
<dbReference type="SUPFAM" id="SSF53901">
    <property type="entry name" value="Thiolase-like"/>
    <property type="match status" value="2"/>
</dbReference>
<dbReference type="InterPro" id="IPR016039">
    <property type="entry name" value="Thiolase-like"/>
</dbReference>
<dbReference type="Pfam" id="PF00109">
    <property type="entry name" value="ketoacyl-synt"/>
    <property type="match status" value="1"/>
</dbReference>
<dbReference type="InterPro" id="IPR014030">
    <property type="entry name" value="Ketoacyl_synth_N"/>
</dbReference>
<accession>A0A7Y7E5A5</accession>
<dbReference type="InterPro" id="IPR000794">
    <property type="entry name" value="Beta-ketoacyl_synthase"/>
</dbReference>
<dbReference type="GO" id="GO:0004315">
    <property type="term" value="F:3-oxoacyl-[acyl-carrier-protein] synthase activity"/>
    <property type="evidence" value="ECO:0007669"/>
    <property type="project" value="TreeGrafter"/>
</dbReference>